<evidence type="ECO:0000313" key="1">
    <source>
        <dbReference type="EMBL" id="CAG8475076.1"/>
    </source>
</evidence>
<feature type="non-terminal residue" evidence="1">
    <location>
        <position position="373"/>
    </location>
</feature>
<proteinExistence type="predicted"/>
<sequence length="373" mass="42220">MSSTHITPSELIKTDIIVSELYYGLYLRDYLLQFRYICEGSRQSSGIVTSASTAITSVYQSIFSTKTKFLELAYLGLDQNKTVQKLLKNVTFRFFIIKLENISIFVSSLVVNEYRDTSPNTVWQQTGVLKSICGKTLFAINHPTTLYNLEQIYKTQFHYQISIPNNCTVEFWTNVPNPEKDHNTLKSLYEDGFLNILSPTSSDKIAHAIKRYVKIGYNLTEGANIEIALQNLSGTSVAHIEPNCNLTTETLVLADQNNINPNSELLRPSPTFSEPSIPKTIWTTPTSKKSELLTNETDEEIGWALKEIIKLGNKGIGKHMTKKVLQYLQSFFLADNLKAADRYSPEDMHADFEDLAKNGELTFEKILSVKTIK</sequence>
<evidence type="ECO:0000313" key="2">
    <source>
        <dbReference type="Proteomes" id="UP000789860"/>
    </source>
</evidence>
<reference evidence="1" key="1">
    <citation type="submission" date="2021-06" db="EMBL/GenBank/DDBJ databases">
        <authorList>
            <person name="Kallberg Y."/>
            <person name="Tangrot J."/>
            <person name="Rosling A."/>
        </authorList>
    </citation>
    <scope>NUCLEOTIDE SEQUENCE</scope>
    <source>
        <strain evidence="1">AU212A</strain>
    </source>
</reference>
<name>A0ACA9KI21_9GLOM</name>
<dbReference type="Proteomes" id="UP000789860">
    <property type="component" value="Unassembled WGS sequence"/>
</dbReference>
<comment type="caution">
    <text evidence="1">The sequence shown here is derived from an EMBL/GenBank/DDBJ whole genome shotgun (WGS) entry which is preliminary data.</text>
</comment>
<dbReference type="EMBL" id="CAJVPM010001852">
    <property type="protein sequence ID" value="CAG8475076.1"/>
    <property type="molecule type" value="Genomic_DNA"/>
</dbReference>
<protein>
    <submittedName>
        <fullName evidence="1">3835_t:CDS:1</fullName>
    </submittedName>
</protein>
<gene>
    <name evidence="1" type="ORF">SCALOS_LOCUS2189</name>
</gene>
<accession>A0ACA9KI21</accession>
<keyword evidence="2" id="KW-1185">Reference proteome</keyword>
<organism evidence="1 2">
    <name type="scientific">Scutellospora calospora</name>
    <dbReference type="NCBI Taxonomy" id="85575"/>
    <lineage>
        <taxon>Eukaryota</taxon>
        <taxon>Fungi</taxon>
        <taxon>Fungi incertae sedis</taxon>
        <taxon>Mucoromycota</taxon>
        <taxon>Glomeromycotina</taxon>
        <taxon>Glomeromycetes</taxon>
        <taxon>Diversisporales</taxon>
        <taxon>Gigasporaceae</taxon>
        <taxon>Scutellospora</taxon>
    </lineage>
</organism>